<protein>
    <recommendedName>
        <fullName evidence="3">Integral membrane protein</fullName>
    </recommendedName>
</protein>
<dbReference type="AlphaFoldDB" id="A0A6A6C3T8"/>
<name>A0A6A6C3T8_ZASCE</name>
<dbReference type="Proteomes" id="UP000799537">
    <property type="component" value="Unassembled WGS sequence"/>
</dbReference>
<dbReference type="OrthoDB" id="5216128at2759"/>
<dbReference type="InterPro" id="IPR025363">
    <property type="entry name" value="DUF4267"/>
</dbReference>
<proteinExistence type="predicted"/>
<sequence length="129" mass="13655">MPISQSPMPRFAACFFATLFVGFGVNAMVNPEAALSFFELKYPLLQDQKNIVDVLSMVYGVRDIFMGVAIFATAYFGTTPALGWILVAAGACAGVDGWACKTIVGQAEMNHWGYAPVVGVLGLVLAAGL</sequence>
<organism evidence="1 2">
    <name type="scientific">Zasmidium cellare ATCC 36951</name>
    <dbReference type="NCBI Taxonomy" id="1080233"/>
    <lineage>
        <taxon>Eukaryota</taxon>
        <taxon>Fungi</taxon>
        <taxon>Dikarya</taxon>
        <taxon>Ascomycota</taxon>
        <taxon>Pezizomycotina</taxon>
        <taxon>Dothideomycetes</taxon>
        <taxon>Dothideomycetidae</taxon>
        <taxon>Mycosphaerellales</taxon>
        <taxon>Mycosphaerellaceae</taxon>
        <taxon>Zasmidium</taxon>
    </lineage>
</organism>
<evidence type="ECO:0000313" key="1">
    <source>
        <dbReference type="EMBL" id="KAF2161807.1"/>
    </source>
</evidence>
<gene>
    <name evidence="1" type="ORF">M409DRAFT_37497</name>
</gene>
<dbReference type="EMBL" id="ML993617">
    <property type="protein sequence ID" value="KAF2161807.1"/>
    <property type="molecule type" value="Genomic_DNA"/>
</dbReference>
<evidence type="ECO:0000313" key="2">
    <source>
        <dbReference type="Proteomes" id="UP000799537"/>
    </source>
</evidence>
<dbReference type="RefSeq" id="XP_033662696.1">
    <property type="nucleotide sequence ID" value="XM_033810741.1"/>
</dbReference>
<dbReference type="Pfam" id="PF14087">
    <property type="entry name" value="DUF4267"/>
    <property type="match status" value="1"/>
</dbReference>
<reference evidence="1" key="1">
    <citation type="journal article" date="2020" name="Stud. Mycol.">
        <title>101 Dothideomycetes genomes: a test case for predicting lifestyles and emergence of pathogens.</title>
        <authorList>
            <person name="Haridas S."/>
            <person name="Albert R."/>
            <person name="Binder M."/>
            <person name="Bloem J."/>
            <person name="Labutti K."/>
            <person name="Salamov A."/>
            <person name="Andreopoulos B."/>
            <person name="Baker S."/>
            <person name="Barry K."/>
            <person name="Bills G."/>
            <person name="Bluhm B."/>
            <person name="Cannon C."/>
            <person name="Castanera R."/>
            <person name="Culley D."/>
            <person name="Daum C."/>
            <person name="Ezra D."/>
            <person name="Gonzalez J."/>
            <person name="Henrissat B."/>
            <person name="Kuo A."/>
            <person name="Liang C."/>
            <person name="Lipzen A."/>
            <person name="Lutzoni F."/>
            <person name="Magnuson J."/>
            <person name="Mondo S."/>
            <person name="Nolan M."/>
            <person name="Ohm R."/>
            <person name="Pangilinan J."/>
            <person name="Park H.-J."/>
            <person name="Ramirez L."/>
            <person name="Alfaro M."/>
            <person name="Sun H."/>
            <person name="Tritt A."/>
            <person name="Yoshinaga Y."/>
            <person name="Zwiers L.-H."/>
            <person name="Turgeon B."/>
            <person name="Goodwin S."/>
            <person name="Spatafora J."/>
            <person name="Crous P."/>
            <person name="Grigoriev I."/>
        </authorList>
    </citation>
    <scope>NUCLEOTIDE SEQUENCE</scope>
    <source>
        <strain evidence="1">ATCC 36951</strain>
    </source>
</reference>
<accession>A0A6A6C3T8</accession>
<dbReference type="GeneID" id="54564013"/>
<evidence type="ECO:0008006" key="3">
    <source>
        <dbReference type="Google" id="ProtNLM"/>
    </source>
</evidence>
<keyword evidence="2" id="KW-1185">Reference proteome</keyword>